<dbReference type="PANTHER" id="PTHR21660:SF1">
    <property type="entry name" value="ACYL-COENZYME A THIOESTERASE 13"/>
    <property type="match status" value="1"/>
</dbReference>
<dbReference type="Pfam" id="PF03061">
    <property type="entry name" value="4HBT"/>
    <property type="match status" value="1"/>
</dbReference>
<name>A0ABP1CWG4_9APHY</name>
<accession>A0ABP1CWG4</accession>
<dbReference type="Gene3D" id="3.10.129.10">
    <property type="entry name" value="Hotdog Thioesterase"/>
    <property type="match status" value="1"/>
</dbReference>
<dbReference type="NCBIfam" id="TIGR00369">
    <property type="entry name" value="unchar_dom_1"/>
    <property type="match status" value="1"/>
</dbReference>
<keyword evidence="2" id="KW-0378">Hydrolase</keyword>
<evidence type="ECO:0000256" key="1">
    <source>
        <dbReference type="ARBA" id="ARBA00008324"/>
    </source>
</evidence>
<evidence type="ECO:0000313" key="5">
    <source>
        <dbReference type="Proteomes" id="UP001497453"/>
    </source>
</evidence>
<dbReference type="InterPro" id="IPR006683">
    <property type="entry name" value="Thioestr_dom"/>
</dbReference>
<evidence type="ECO:0000313" key="4">
    <source>
        <dbReference type="EMBL" id="CAL1700007.1"/>
    </source>
</evidence>
<gene>
    <name evidence="4" type="ORF">GFSPODELE1_LOCUS2954</name>
</gene>
<dbReference type="InterPro" id="IPR029069">
    <property type="entry name" value="HotDog_dom_sf"/>
</dbReference>
<evidence type="ECO:0000259" key="3">
    <source>
        <dbReference type="Pfam" id="PF03061"/>
    </source>
</evidence>
<dbReference type="EMBL" id="OZ037945">
    <property type="protein sequence ID" value="CAL1700007.1"/>
    <property type="molecule type" value="Genomic_DNA"/>
</dbReference>
<dbReference type="CDD" id="cd03443">
    <property type="entry name" value="PaaI_thioesterase"/>
    <property type="match status" value="1"/>
</dbReference>
<dbReference type="InterPro" id="IPR039298">
    <property type="entry name" value="ACOT13"/>
</dbReference>
<keyword evidence="5" id="KW-1185">Reference proteome</keyword>
<proteinExistence type="inferred from homology"/>
<sequence length="184" mass="20100">MTRTAGPNILSQTIRTAPGNISLEVREPFANAFEKLTNTPGYSHELAKKLQVVELSYYPSPHEAKKMEARAVCELTVDRGMVNDAQMLHGGCSAFLVDFCGSIVITLHQCHSRKDWGRHVSKTINMTYHAPAPIGAKLKIVNTTVSMGAQSRTMTSQTEIYDVTNGRLVASGTHVKMEPSGAKL</sequence>
<protein>
    <recommendedName>
        <fullName evidence="3">Thioesterase domain-containing protein</fullName>
    </recommendedName>
</protein>
<organism evidence="4 5">
    <name type="scientific">Somion occarium</name>
    <dbReference type="NCBI Taxonomy" id="3059160"/>
    <lineage>
        <taxon>Eukaryota</taxon>
        <taxon>Fungi</taxon>
        <taxon>Dikarya</taxon>
        <taxon>Basidiomycota</taxon>
        <taxon>Agaricomycotina</taxon>
        <taxon>Agaricomycetes</taxon>
        <taxon>Polyporales</taxon>
        <taxon>Cerrenaceae</taxon>
        <taxon>Somion</taxon>
    </lineage>
</organism>
<feature type="domain" description="Thioesterase" evidence="3">
    <location>
        <begin position="87"/>
        <end position="153"/>
    </location>
</feature>
<comment type="similarity">
    <text evidence="1">Belongs to the thioesterase PaaI family.</text>
</comment>
<dbReference type="Proteomes" id="UP001497453">
    <property type="component" value="Chromosome 2"/>
</dbReference>
<dbReference type="InterPro" id="IPR003736">
    <property type="entry name" value="PAAI_dom"/>
</dbReference>
<reference evidence="5" key="1">
    <citation type="submission" date="2024-04" db="EMBL/GenBank/DDBJ databases">
        <authorList>
            <person name="Shaw F."/>
            <person name="Minotto A."/>
        </authorList>
    </citation>
    <scope>NUCLEOTIDE SEQUENCE [LARGE SCALE GENOMIC DNA]</scope>
</reference>
<evidence type="ECO:0000256" key="2">
    <source>
        <dbReference type="ARBA" id="ARBA00022801"/>
    </source>
</evidence>
<dbReference type="SUPFAM" id="SSF54637">
    <property type="entry name" value="Thioesterase/thiol ester dehydrase-isomerase"/>
    <property type="match status" value="1"/>
</dbReference>
<dbReference type="PANTHER" id="PTHR21660">
    <property type="entry name" value="THIOESTERASE SUPERFAMILY MEMBER-RELATED"/>
    <property type="match status" value="1"/>
</dbReference>